<sequence length="924" mass="102430">MAMMKRFLTLSIFLVHLITVAQGAAPHNDTLGIKNGYLSFETKDFYVQLVKDAQVLASLVPKSAAPFDFAPFDFLPRRAADGNYHTGDLIVRWRGSRDSKWLEQNTAWTRKAVAALNPPDKATFAAANLGPTFNASIPFSLTRTWSRTDAGDLSMSFSIKNTQNSALEIGSVGFPAEFNSIFTGLAAEDIQANCSLTDPNIGLNGGYLRVTRVNGSPPALVVTPLNDDSKFEGWDFLTENGSVGVQSGYQTSDFEGLYQWMVHTRAYAEQEWNATIPWNTPTSRTLKPGEAFTVGLVFKMASQIDQIEDTLRKTGSPVAVGIPGYIIPQDMEAQLLIDATAAISSISTKPKGAFKTQLRSGKALSLTPSPTAFGRVRLNIKYSDGKEQSIHYHISKSAPQAVQDVGTYLSSKHWWTNESDPFGRAPSFMAVDHSGGIGQKILQLDRVWLAGECHEAGASWLTAAMKQVAQPVAEEVAKLETFIHKVLWKTIQLRDSYAVRQSIFWYDPTRKDFWYDPRLPYELQTQTHYSNSWNAATANVTTRGYGYIFPAATYWALYRAGRAFPEMLKEAPWQWYLNQSYQTVKYAFGVLPNGTHPVDYWNLGLMGETIIGELLKDLQREDWTSQADEVISLMKARSDVWEVTAVPFGSELHWDSTGQEGVFYWSNYFGREATVNKTIGTIMGYTPTVNHWGYNGNARRYWDFQFDGKISRIERQIHHYGSALNSLPLLGYFRSKTMPLYVLRITFGGVFAPLSNIQDDGFGSTAFHSWADTLAWEVYSGDYGPAFLGMMLGSATYVVDDGELSLTAFGGQLVQGSGKRYTVMPFDALRKRIYFQAEGLYVELDYGAVQSAEVSSKQLKLKLVQRPTPAATAAGEAILWVERTTATSMSVSSVNVSGKALIMKRGGWAIPLGAGTASVTLTLK</sequence>
<dbReference type="OrthoDB" id="2730619at2759"/>
<evidence type="ECO:0000313" key="3">
    <source>
        <dbReference type="Proteomes" id="UP000799772"/>
    </source>
</evidence>
<comment type="caution">
    <text evidence="2">The sequence shown here is derived from an EMBL/GenBank/DDBJ whole genome shotgun (WGS) entry which is preliminary data.</text>
</comment>
<keyword evidence="1" id="KW-0732">Signal</keyword>
<dbReference type="InterPro" id="IPR043750">
    <property type="entry name" value="DUF5695"/>
</dbReference>
<protein>
    <submittedName>
        <fullName evidence="2">Uncharacterized protein</fullName>
    </submittedName>
</protein>
<gene>
    <name evidence="2" type="ORF">NA57DRAFT_73745</name>
</gene>
<evidence type="ECO:0000256" key="1">
    <source>
        <dbReference type="SAM" id="SignalP"/>
    </source>
</evidence>
<dbReference type="Pfam" id="PF18951">
    <property type="entry name" value="DUF5695"/>
    <property type="match status" value="1"/>
</dbReference>
<accession>A0A9P4IN72</accession>
<name>A0A9P4IN72_9PEZI</name>
<proteinExistence type="predicted"/>
<dbReference type="EMBL" id="ML978123">
    <property type="protein sequence ID" value="KAF2102315.1"/>
    <property type="molecule type" value="Genomic_DNA"/>
</dbReference>
<dbReference type="AlphaFoldDB" id="A0A9P4IN72"/>
<feature type="signal peptide" evidence="1">
    <location>
        <begin position="1"/>
        <end position="23"/>
    </location>
</feature>
<feature type="chain" id="PRO_5040361426" evidence="1">
    <location>
        <begin position="24"/>
        <end position="924"/>
    </location>
</feature>
<organism evidence="2 3">
    <name type="scientific">Rhizodiscina lignyota</name>
    <dbReference type="NCBI Taxonomy" id="1504668"/>
    <lineage>
        <taxon>Eukaryota</taxon>
        <taxon>Fungi</taxon>
        <taxon>Dikarya</taxon>
        <taxon>Ascomycota</taxon>
        <taxon>Pezizomycotina</taxon>
        <taxon>Dothideomycetes</taxon>
        <taxon>Pleosporomycetidae</taxon>
        <taxon>Aulographales</taxon>
        <taxon>Rhizodiscinaceae</taxon>
        <taxon>Rhizodiscina</taxon>
    </lineage>
</organism>
<keyword evidence="3" id="KW-1185">Reference proteome</keyword>
<dbReference type="Proteomes" id="UP000799772">
    <property type="component" value="Unassembled WGS sequence"/>
</dbReference>
<evidence type="ECO:0000313" key="2">
    <source>
        <dbReference type="EMBL" id="KAF2102315.1"/>
    </source>
</evidence>
<reference evidence="2" key="1">
    <citation type="journal article" date="2020" name="Stud. Mycol.">
        <title>101 Dothideomycetes genomes: a test case for predicting lifestyles and emergence of pathogens.</title>
        <authorList>
            <person name="Haridas S."/>
            <person name="Albert R."/>
            <person name="Binder M."/>
            <person name="Bloem J."/>
            <person name="Labutti K."/>
            <person name="Salamov A."/>
            <person name="Andreopoulos B."/>
            <person name="Baker S."/>
            <person name="Barry K."/>
            <person name="Bills G."/>
            <person name="Bluhm B."/>
            <person name="Cannon C."/>
            <person name="Castanera R."/>
            <person name="Culley D."/>
            <person name="Daum C."/>
            <person name="Ezra D."/>
            <person name="Gonzalez J."/>
            <person name="Henrissat B."/>
            <person name="Kuo A."/>
            <person name="Liang C."/>
            <person name="Lipzen A."/>
            <person name="Lutzoni F."/>
            <person name="Magnuson J."/>
            <person name="Mondo S."/>
            <person name="Nolan M."/>
            <person name="Ohm R."/>
            <person name="Pangilinan J."/>
            <person name="Park H.-J."/>
            <person name="Ramirez L."/>
            <person name="Alfaro M."/>
            <person name="Sun H."/>
            <person name="Tritt A."/>
            <person name="Yoshinaga Y."/>
            <person name="Zwiers L.-H."/>
            <person name="Turgeon B."/>
            <person name="Goodwin S."/>
            <person name="Spatafora J."/>
            <person name="Crous P."/>
            <person name="Grigoriev I."/>
        </authorList>
    </citation>
    <scope>NUCLEOTIDE SEQUENCE</scope>
    <source>
        <strain evidence="2">CBS 133067</strain>
    </source>
</reference>